<dbReference type="PANTHER" id="PTHR40260">
    <property type="entry name" value="BLR8190 PROTEIN"/>
    <property type="match status" value="1"/>
</dbReference>
<dbReference type="Gene3D" id="3.30.70.100">
    <property type="match status" value="1"/>
</dbReference>
<evidence type="ECO:0000313" key="3">
    <source>
        <dbReference type="Proteomes" id="UP000315947"/>
    </source>
</evidence>
<dbReference type="Pfam" id="PF07110">
    <property type="entry name" value="EthD"/>
    <property type="match status" value="1"/>
</dbReference>
<dbReference type="InterPro" id="IPR011008">
    <property type="entry name" value="Dimeric_a/b-barrel"/>
</dbReference>
<feature type="domain" description="EthD" evidence="1">
    <location>
        <begin position="18"/>
        <end position="90"/>
    </location>
</feature>
<dbReference type="NCBIfam" id="TIGR02118">
    <property type="entry name" value="EthD family reductase"/>
    <property type="match status" value="1"/>
</dbReference>
<protein>
    <submittedName>
        <fullName evidence="2">EthD family reductase</fullName>
    </submittedName>
</protein>
<gene>
    <name evidence="2" type="ORF">FM037_08865</name>
</gene>
<evidence type="ECO:0000313" key="2">
    <source>
        <dbReference type="EMBL" id="QDO83318.1"/>
    </source>
</evidence>
<dbReference type="InterPro" id="IPR009799">
    <property type="entry name" value="EthD_dom"/>
</dbReference>
<accession>A0ABX5WW56</accession>
<organism evidence="2 3">
    <name type="scientific">Shewanella psychropiezotolerans</name>
    <dbReference type="NCBI Taxonomy" id="2593655"/>
    <lineage>
        <taxon>Bacteria</taxon>
        <taxon>Pseudomonadati</taxon>
        <taxon>Pseudomonadota</taxon>
        <taxon>Gammaproteobacteria</taxon>
        <taxon>Alteromonadales</taxon>
        <taxon>Shewanellaceae</taxon>
        <taxon>Shewanella</taxon>
    </lineage>
</organism>
<evidence type="ECO:0000259" key="1">
    <source>
        <dbReference type="Pfam" id="PF07110"/>
    </source>
</evidence>
<sequence>MIRIAVMYPNEPDKHFDCDYYRNQHMPLVINAYQGLGLIDVEIDEAKVKNGPQAAPYIAIGYLLFDSVKQFMTAYDEVGSHLLKDIINFTNIAPKIQISEYTRLT</sequence>
<dbReference type="SUPFAM" id="SSF54909">
    <property type="entry name" value="Dimeric alpha+beta barrel"/>
    <property type="match status" value="1"/>
</dbReference>
<dbReference type="PANTHER" id="PTHR40260:SF2">
    <property type="entry name" value="BLR8190 PROTEIN"/>
    <property type="match status" value="1"/>
</dbReference>
<reference evidence="2 3" key="1">
    <citation type="submission" date="2019-07" db="EMBL/GenBank/DDBJ databases">
        <title>Shewanella sp. YLB-06 whole genomic sequence.</title>
        <authorList>
            <person name="Yu L."/>
        </authorList>
    </citation>
    <scope>NUCLEOTIDE SEQUENCE [LARGE SCALE GENOMIC DNA]</scope>
    <source>
        <strain evidence="2 3">YLB-06</strain>
    </source>
</reference>
<dbReference type="RefSeq" id="WP_144045697.1">
    <property type="nucleotide sequence ID" value="NZ_CP041614.1"/>
</dbReference>
<dbReference type="Proteomes" id="UP000315947">
    <property type="component" value="Chromosome"/>
</dbReference>
<keyword evidence="3" id="KW-1185">Reference proteome</keyword>
<proteinExistence type="predicted"/>
<name>A0ABX5WW56_9GAMM</name>
<dbReference type="EMBL" id="CP041614">
    <property type="protein sequence ID" value="QDO83318.1"/>
    <property type="molecule type" value="Genomic_DNA"/>
</dbReference>